<keyword evidence="1 3" id="KW-0732">Signal</keyword>
<comment type="caution">
    <text evidence="5">The sequence shown here is derived from an EMBL/GenBank/DDBJ whole genome shotgun (WGS) entry which is preliminary data.</text>
</comment>
<dbReference type="PANTHER" id="PTHR47635:SF2">
    <property type="entry name" value="LAMG-LIKE JELLYROLL FOLD DOMAIN-CONTAINING PROTEIN"/>
    <property type="match status" value="1"/>
</dbReference>
<evidence type="ECO:0000256" key="2">
    <source>
        <dbReference type="ARBA" id="ARBA00023157"/>
    </source>
</evidence>
<evidence type="ECO:0000259" key="4">
    <source>
        <dbReference type="SMART" id="SM00560"/>
    </source>
</evidence>
<gene>
    <name evidence="5" type="ORF">PN36_12315</name>
</gene>
<dbReference type="InterPro" id="IPR013320">
    <property type="entry name" value="ConA-like_dom_sf"/>
</dbReference>
<evidence type="ECO:0000256" key="1">
    <source>
        <dbReference type="ARBA" id="ARBA00022729"/>
    </source>
</evidence>
<dbReference type="PANTHER" id="PTHR47635">
    <property type="entry name" value="CUB DOMAIN-CONTAINING PROTEIN"/>
    <property type="match status" value="1"/>
</dbReference>
<feature type="domain" description="LamG-like jellyroll fold" evidence="4">
    <location>
        <begin position="92"/>
        <end position="241"/>
    </location>
</feature>
<sequence length="306" mass="34557">MVKLRCWLRTILLIAIGLSWFSGAMADLNDGLVAYYPFDGNAQDESGNGNHGTVHGATLTEDRFGHLNSAYNFDGMDDCILANDSTTLDIQNNISLIAWIKTRGTDEGETGMIVAKHYTHWARAYALYERKVYYSQQYPDGITFSYVDDHNNDHVTITDRTDDNNWHLIVGTYNKSTGISELYVDGILKNSNNFGKIDLMQTSVPVSIGCYLNSADGSFLREFFHGTIDDVRIYNRALSESEVQQLYQMNNQPSDDCWATYDNGNLHIPCIKVKGPFDEDLHYEADMQYEPLSDPMTFQVTGVKSK</sequence>
<protein>
    <recommendedName>
        <fullName evidence="4">LamG-like jellyroll fold domain-containing protein</fullName>
    </recommendedName>
</protein>
<dbReference type="Proteomes" id="UP000030428">
    <property type="component" value="Unassembled WGS sequence"/>
</dbReference>
<keyword evidence="2" id="KW-1015">Disulfide bond</keyword>
<dbReference type="Pfam" id="PF13385">
    <property type="entry name" value="Laminin_G_3"/>
    <property type="match status" value="1"/>
</dbReference>
<feature type="chain" id="PRO_5002019577" description="LamG-like jellyroll fold domain-containing protein" evidence="3">
    <location>
        <begin position="27"/>
        <end position="306"/>
    </location>
</feature>
<name>A0A0A6P597_9GAMM</name>
<dbReference type="EMBL" id="JSZA02000038">
    <property type="protein sequence ID" value="KHD05514.1"/>
    <property type="molecule type" value="Genomic_DNA"/>
</dbReference>
<evidence type="ECO:0000256" key="3">
    <source>
        <dbReference type="SAM" id="SignalP"/>
    </source>
</evidence>
<accession>A0A0A6P597</accession>
<dbReference type="SUPFAM" id="SSF49899">
    <property type="entry name" value="Concanavalin A-like lectins/glucanases"/>
    <property type="match status" value="1"/>
</dbReference>
<dbReference type="SMART" id="SM00560">
    <property type="entry name" value="LamGL"/>
    <property type="match status" value="1"/>
</dbReference>
<feature type="signal peptide" evidence="3">
    <location>
        <begin position="1"/>
        <end position="26"/>
    </location>
</feature>
<organism evidence="5 6">
    <name type="scientific">Candidatus Thiomargarita nelsonii</name>
    <dbReference type="NCBI Taxonomy" id="1003181"/>
    <lineage>
        <taxon>Bacteria</taxon>
        <taxon>Pseudomonadati</taxon>
        <taxon>Pseudomonadota</taxon>
        <taxon>Gammaproteobacteria</taxon>
        <taxon>Thiotrichales</taxon>
        <taxon>Thiotrichaceae</taxon>
        <taxon>Thiomargarita</taxon>
    </lineage>
</organism>
<dbReference type="InterPro" id="IPR006558">
    <property type="entry name" value="LamG-like"/>
</dbReference>
<proteinExistence type="predicted"/>
<dbReference type="AlphaFoldDB" id="A0A0A6P597"/>
<reference evidence="5 6" key="1">
    <citation type="journal article" date="2016" name="Front. Microbiol.">
        <title>Single-Cell (Meta-)Genomics of a Dimorphic Candidatus Thiomargarita nelsonii Reveals Genomic Plasticity.</title>
        <authorList>
            <person name="Flood B.E."/>
            <person name="Fliss P."/>
            <person name="Jones D.S."/>
            <person name="Dick G.J."/>
            <person name="Jain S."/>
            <person name="Kaster A.K."/>
            <person name="Winkel M."/>
            <person name="Mussmann M."/>
            <person name="Bailey J."/>
        </authorList>
    </citation>
    <scope>NUCLEOTIDE SEQUENCE [LARGE SCALE GENOMIC DNA]</scope>
    <source>
        <strain evidence="5">Hydrate Ridge</strain>
    </source>
</reference>
<evidence type="ECO:0000313" key="5">
    <source>
        <dbReference type="EMBL" id="KHD05514.1"/>
    </source>
</evidence>
<dbReference type="Gene3D" id="2.60.120.200">
    <property type="match status" value="1"/>
</dbReference>
<evidence type="ECO:0000313" key="6">
    <source>
        <dbReference type="Proteomes" id="UP000030428"/>
    </source>
</evidence>
<keyword evidence="6" id="KW-1185">Reference proteome</keyword>